<reference evidence="14 15" key="1">
    <citation type="submission" date="2019-03" db="EMBL/GenBank/DDBJ databases">
        <title>Genomic Encyclopedia of Type Strains, Phase IV (KMG-IV): sequencing the most valuable type-strain genomes for metagenomic binning, comparative biology and taxonomic classification.</title>
        <authorList>
            <person name="Goeker M."/>
        </authorList>
    </citation>
    <scope>NUCLEOTIDE SEQUENCE [LARGE SCALE GENOMIC DNA]</scope>
    <source>
        <strain evidence="14 15">DSM 19610</strain>
    </source>
</reference>
<keyword evidence="5" id="KW-0808">Transferase</keyword>
<dbReference type="GO" id="GO:0003848">
    <property type="term" value="F:2-amino-4-hydroxy-6-hydroxymethyldihydropteridine diphosphokinase activity"/>
    <property type="evidence" value="ECO:0007669"/>
    <property type="project" value="UniProtKB-EC"/>
</dbReference>
<evidence type="ECO:0000256" key="8">
    <source>
        <dbReference type="ARBA" id="ARBA00022840"/>
    </source>
</evidence>
<dbReference type="PANTHER" id="PTHR43071:SF1">
    <property type="entry name" value="2-AMINO-4-HYDROXY-6-HYDROXYMETHYLDIHYDROPTERIDINE PYROPHOSPHOKINASE"/>
    <property type="match status" value="1"/>
</dbReference>
<protein>
    <recommendedName>
        <fullName evidence="4">2-amino-4-hydroxy-6-hydroxymethyldihydropteridine pyrophosphokinase</fullName>
        <ecNumber evidence="3">2.7.6.3</ecNumber>
    </recommendedName>
    <alternativeName>
        <fullName evidence="11">6-hydroxymethyl-7,8-dihydropterin pyrophosphokinase</fullName>
    </alternativeName>
    <alternativeName>
        <fullName evidence="12">7,8-dihydro-6-hydroxymethylpterin-pyrophosphokinase</fullName>
    </alternativeName>
</protein>
<comment type="function">
    <text evidence="10">Catalyzes the transfer of pyrophosphate from adenosine triphosphate (ATP) to 6-hydroxymethyl-7,8-dihydropterin, an enzymatic step in folate biosynthesis pathway.</text>
</comment>
<keyword evidence="7 14" id="KW-0418">Kinase</keyword>
<dbReference type="EMBL" id="SMFX01000001">
    <property type="protein sequence ID" value="TCK19000.1"/>
    <property type="molecule type" value="Genomic_DNA"/>
</dbReference>
<dbReference type="UniPathway" id="UPA00077">
    <property type="reaction ID" value="UER00155"/>
</dbReference>
<dbReference type="GO" id="GO:0005524">
    <property type="term" value="F:ATP binding"/>
    <property type="evidence" value="ECO:0007669"/>
    <property type="project" value="UniProtKB-KW"/>
</dbReference>
<evidence type="ECO:0000259" key="13">
    <source>
        <dbReference type="PROSITE" id="PS00794"/>
    </source>
</evidence>
<dbReference type="Proteomes" id="UP000295707">
    <property type="component" value="Unassembled WGS sequence"/>
</dbReference>
<dbReference type="GO" id="GO:0046654">
    <property type="term" value="P:tetrahydrofolate biosynthetic process"/>
    <property type="evidence" value="ECO:0007669"/>
    <property type="project" value="UniProtKB-UniPathway"/>
</dbReference>
<evidence type="ECO:0000256" key="6">
    <source>
        <dbReference type="ARBA" id="ARBA00022741"/>
    </source>
</evidence>
<keyword evidence="15" id="KW-1185">Reference proteome</keyword>
<comment type="pathway">
    <text evidence="1">Cofactor biosynthesis; tetrahydrofolate biosynthesis; 2-amino-4-hydroxy-6-hydroxymethyl-7,8-dihydropteridine diphosphate from 7,8-dihydroneopterin triphosphate: step 4/4.</text>
</comment>
<comment type="caution">
    <text evidence="14">The sequence shown here is derived from an EMBL/GenBank/DDBJ whole genome shotgun (WGS) entry which is preliminary data.</text>
</comment>
<dbReference type="AlphaFoldDB" id="A0A4R1HFJ2"/>
<comment type="similarity">
    <text evidence="2">Belongs to the HPPK family.</text>
</comment>
<evidence type="ECO:0000256" key="11">
    <source>
        <dbReference type="ARBA" id="ARBA00029766"/>
    </source>
</evidence>
<accession>A0A4R1HFJ2</accession>
<dbReference type="InterPro" id="IPR000550">
    <property type="entry name" value="Hppk"/>
</dbReference>
<dbReference type="PANTHER" id="PTHR43071">
    <property type="entry name" value="2-AMINO-4-HYDROXY-6-HYDROXYMETHYLDIHYDROPTERIDINE PYROPHOSPHOKINASE"/>
    <property type="match status" value="1"/>
</dbReference>
<evidence type="ECO:0000256" key="12">
    <source>
        <dbReference type="ARBA" id="ARBA00033413"/>
    </source>
</evidence>
<evidence type="ECO:0000256" key="5">
    <source>
        <dbReference type="ARBA" id="ARBA00022679"/>
    </source>
</evidence>
<keyword evidence="8" id="KW-0067">ATP-binding</keyword>
<sequence>MTEIVAWIGLGSNLNDPARQVNNALAELDQLPRSRLLVCSGLYRSAPMGPQDQPDYINAVAGLATALPAAALLDLLQAIEQAHRRVRGEHWGPRTLDLDILLYGDERIETPGLKVPHPGMVERNFVLAPLAEVAPQLLVPGLGEVQALCNTVSDVGLERVGDAEWHATAPDPDVNNQRI</sequence>
<dbReference type="GO" id="GO:0016301">
    <property type="term" value="F:kinase activity"/>
    <property type="evidence" value="ECO:0007669"/>
    <property type="project" value="UniProtKB-KW"/>
</dbReference>
<evidence type="ECO:0000256" key="10">
    <source>
        <dbReference type="ARBA" id="ARBA00029409"/>
    </source>
</evidence>
<gene>
    <name evidence="14" type="ORF">DFR30_2291</name>
</gene>
<dbReference type="InterPro" id="IPR035907">
    <property type="entry name" value="Hppk_sf"/>
</dbReference>
<dbReference type="NCBIfam" id="TIGR01498">
    <property type="entry name" value="folK"/>
    <property type="match status" value="1"/>
</dbReference>
<evidence type="ECO:0000256" key="3">
    <source>
        <dbReference type="ARBA" id="ARBA00013253"/>
    </source>
</evidence>
<evidence type="ECO:0000313" key="15">
    <source>
        <dbReference type="Proteomes" id="UP000295707"/>
    </source>
</evidence>
<evidence type="ECO:0000256" key="1">
    <source>
        <dbReference type="ARBA" id="ARBA00005051"/>
    </source>
</evidence>
<keyword evidence="9" id="KW-0289">Folate biosynthesis</keyword>
<evidence type="ECO:0000256" key="2">
    <source>
        <dbReference type="ARBA" id="ARBA00005810"/>
    </source>
</evidence>
<evidence type="ECO:0000256" key="9">
    <source>
        <dbReference type="ARBA" id="ARBA00022909"/>
    </source>
</evidence>
<keyword evidence="6" id="KW-0547">Nucleotide-binding</keyword>
<dbReference type="EC" id="2.7.6.3" evidence="3"/>
<dbReference type="Gene3D" id="3.30.70.560">
    <property type="entry name" value="7,8-Dihydro-6-hydroxymethylpterin-pyrophosphokinase HPPK"/>
    <property type="match status" value="1"/>
</dbReference>
<dbReference type="SUPFAM" id="SSF55083">
    <property type="entry name" value="6-hydroxymethyl-7,8-dihydropterin pyrophosphokinase, HPPK"/>
    <property type="match status" value="1"/>
</dbReference>
<dbReference type="OrthoDB" id="9808041at2"/>
<organism evidence="14 15">
    <name type="scientific">Thiogranum longum</name>
    <dbReference type="NCBI Taxonomy" id="1537524"/>
    <lineage>
        <taxon>Bacteria</taxon>
        <taxon>Pseudomonadati</taxon>
        <taxon>Pseudomonadota</taxon>
        <taxon>Gammaproteobacteria</taxon>
        <taxon>Chromatiales</taxon>
        <taxon>Ectothiorhodospiraceae</taxon>
        <taxon>Thiogranum</taxon>
    </lineage>
</organism>
<evidence type="ECO:0000313" key="14">
    <source>
        <dbReference type="EMBL" id="TCK19000.1"/>
    </source>
</evidence>
<feature type="domain" description="7,8-dihydro-6-hydroxymethylpterin-pyrophosphokinase" evidence="13">
    <location>
        <begin position="90"/>
        <end position="101"/>
    </location>
</feature>
<dbReference type="GO" id="GO:0046656">
    <property type="term" value="P:folic acid biosynthetic process"/>
    <property type="evidence" value="ECO:0007669"/>
    <property type="project" value="UniProtKB-KW"/>
</dbReference>
<dbReference type="CDD" id="cd00483">
    <property type="entry name" value="HPPK"/>
    <property type="match status" value="1"/>
</dbReference>
<name>A0A4R1HFJ2_9GAMM</name>
<dbReference type="PROSITE" id="PS00794">
    <property type="entry name" value="HPPK"/>
    <property type="match status" value="1"/>
</dbReference>
<dbReference type="Pfam" id="PF01288">
    <property type="entry name" value="HPPK"/>
    <property type="match status" value="1"/>
</dbReference>
<proteinExistence type="inferred from homology"/>
<evidence type="ECO:0000256" key="7">
    <source>
        <dbReference type="ARBA" id="ARBA00022777"/>
    </source>
</evidence>
<dbReference type="RefSeq" id="WP_132973290.1">
    <property type="nucleotide sequence ID" value="NZ_SMFX01000001.1"/>
</dbReference>
<evidence type="ECO:0000256" key="4">
    <source>
        <dbReference type="ARBA" id="ARBA00016218"/>
    </source>
</evidence>